<dbReference type="PANTHER" id="PTHR43664">
    <property type="entry name" value="MONOAMINE OXIDASE-RELATED"/>
    <property type="match status" value="1"/>
</dbReference>
<dbReference type="Gene3D" id="3.10.129.10">
    <property type="entry name" value="Hotdog Thioesterase"/>
    <property type="match status" value="1"/>
</dbReference>
<dbReference type="PANTHER" id="PTHR43664:SF1">
    <property type="entry name" value="BETA-METHYLMALYL-COA DEHYDRATASE"/>
    <property type="match status" value="1"/>
</dbReference>
<proteinExistence type="inferred from homology"/>
<reference evidence="3 4" key="1">
    <citation type="submission" date="2021-04" db="EMBL/GenBank/DDBJ databases">
        <title>Ruania sp. nov., isolated from sandy soil of mangrove forest.</title>
        <authorList>
            <person name="Ge X."/>
            <person name="Huang R."/>
            <person name="Liu W."/>
        </authorList>
    </citation>
    <scope>NUCLEOTIDE SEQUENCE [LARGE SCALE GENOMIC DNA]</scope>
    <source>
        <strain evidence="3 4">N2-46</strain>
    </source>
</reference>
<accession>A0ABS7S7H2</accession>
<comment type="caution">
    <text evidence="3">The sequence shown here is derived from an EMBL/GenBank/DDBJ whole genome shotgun (WGS) entry which is preliminary data.</text>
</comment>
<dbReference type="Proteomes" id="UP000826651">
    <property type="component" value="Unassembled WGS sequence"/>
</dbReference>
<dbReference type="InterPro" id="IPR052342">
    <property type="entry name" value="MCH/BMMD"/>
</dbReference>
<keyword evidence="4" id="KW-1185">Reference proteome</keyword>
<evidence type="ECO:0000259" key="2">
    <source>
        <dbReference type="Pfam" id="PF01575"/>
    </source>
</evidence>
<comment type="similarity">
    <text evidence="1">Belongs to the enoyl-CoA hydratase/isomerase family.</text>
</comment>
<dbReference type="InterPro" id="IPR029069">
    <property type="entry name" value="HotDog_dom_sf"/>
</dbReference>
<evidence type="ECO:0000256" key="1">
    <source>
        <dbReference type="ARBA" id="ARBA00005254"/>
    </source>
</evidence>
<dbReference type="EMBL" id="JAGSHT010000005">
    <property type="protein sequence ID" value="MBZ2195564.1"/>
    <property type="molecule type" value="Genomic_DNA"/>
</dbReference>
<sequence>MSARFPAIGSTSRFAKTITEADVGLFAGITGDFAPQHIDAEYMRTHPAGQRVAHGILTLGVASTAASLLCEREDVVAVSYGYDRLRFLRPVFLGDTVEARYRTTEVDPATGKWFAEVRVTNQHGEQVLAAVHILYCYPDDEGAPA</sequence>
<dbReference type="SUPFAM" id="SSF54637">
    <property type="entry name" value="Thioesterase/thiol ester dehydrase-isomerase"/>
    <property type="match status" value="1"/>
</dbReference>
<dbReference type="InterPro" id="IPR002539">
    <property type="entry name" value="MaoC-like_dom"/>
</dbReference>
<gene>
    <name evidence="3" type="ORF">KCQ71_05325</name>
</gene>
<feature type="domain" description="MaoC-like" evidence="2">
    <location>
        <begin position="15"/>
        <end position="111"/>
    </location>
</feature>
<evidence type="ECO:0000313" key="3">
    <source>
        <dbReference type="EMBL" id="MBZ2195564.1"/>
    </source>
</evidence>
<evidence type="ECO:0000313" key="4">
    <source>
        <dbReference type="Proteomes" id="UP000826651"/>
    </source>
</evidence>
<dbReference type="Pfam" id="PF01575">
    <property type="entry name" value="MaoC_dehydratas"/>
    <property type="match status" value="1"/>
</dbReference>
<dbReference type="RefSeq" id="WP_223403620.1">
    <property type="nucleotide sequence ID" value="NZ_JAGSHT010000005.1"/>
</dbReference>
<name>A0ABS7S7H2_9MICO</name>
<organism evidence="3 4">
    <name type="scientific">Occultella gossypii</name>
    <dbReference type="NCBI Taxonomy" id="2800820"/>
    <lineage>
        <taxon>Bacteria</taxon>
        <taxon>Bacillati</taxon>
        <taxon>Actinomycetota</taxon>
        <taxon>Actinomycetes</taxon>
        <taxon>Micrococcales</taxon>
        <taxon>Ruaniaceae</taxon>
        <taxon>Occultella</taxon>
    </lineage>
</organism>
<protein>
    <submittedName>
        <fullName evidence="3">Dehydratase</fullName>
    </submittedName>
</protein>